<dbReference type="PRINTS" id="PR00070">
    <property type="entry name" value="DHFR"/>
</dbReference>
<comment type="caution">
    <text evidence="10">The sequence shown here is derived from an EMBL/GenBank/DDBJ whole genome shotgun (WGS) entry which is preliminary data.</text>
</comment>
<evidence type="ECO:0000256" key="7">
    <source>
        <dbReference type="PIRNR" id="PIRNR000194"/>
    </source>
</evidence>
<organism evidence="10 11">
    <name type="scientific">Virgibacillus kekensis</name>
    <dbReference type="NCBI Taxonomy" id="202261"/>
    <lineage>
        <taxon>Bacteria</taxon>
        <taxon>Bacillati</taxon>
        <taxon>Bacillota</taxon>
        <taxon>Bacilli</taxon>
        <taxon>Bacillales</taxon>
        <taxon>Bacillaceae</taxon>
        <taxon>Virgibacillus</taxon>
    </lineage>
</organism>
<gene>
    <name evidence="10" type="ORF">ACFO3D_03825</name>
</gene>
<evidence type="ECO:0000259" key="9">
    <source>
        <dbReference type="PROSITE" id="PS51330"/>
    </source>
</evidence>
<feature type="domain" description="DHFR" evidence="9">
    <location>
        <begin position="1"/>
        <end position="161"/>
    </location>
</feature>
<dbReference type="InterPro" id="IPR024072">
    <property type="entry name" value="DHFR-like_dom_sf"/>
</dbReference>
<dbReference type="InterPro" id="IPR001796">
    <property type="entry name" value="DHFR_dom"/>
</dbReference>
<evidence type="ECO:0000256" key="3">
    <source>
        <dbReference type="ARBA" id="ARBA00012856"/>
    </source>
</evidence>
<dbReference type="PANTHER" id="PTHR48069:SF3">
    <property type="entry name" value="DIHYDROFOLATE REDUCTASE"/>
    <property type="match status" value="1"/>
</dbReference>
<evidence type="ECO:0000256" key="6">
    <source>
        <dbReference type="ARBA" id="ARBA00023002"/>
    </source>
</evidence>
<keyword evidence="5 7" id="KW-0521">NADP</keyword>
<evidence type="ECO:0000256" key="1">
    <source>
        <dbReference type="ARBA" id="ARBA00004903"/>
    </source>
</evidence>
<sequence>MISLLVAMDRQHVIGANGDLPWRLPNDLKFFKEKTIGHTIIMGRKTYESIGKPLSKRRNVVITSQNDGFPDEVKVIRSLDTIKDWHKENPDEELFVIGGGNIFNQILPDADRMYITFIDEEFEGDTYFPGFSEDEWVLTDSQKGEKNDKNPYDYYFQQYDRK</sequence>
<accession>A0ABV9DEV0</accession>
<evidence type="ECO:0000256" key="5">
    <source>
        <dbReference type="ARBA" id="ARBA00022857"/>
    </source>
</evidence>
<dbReference type="Pfam" id="PF00186">
    <property type="entry name" value="DHFR_1"/>
    <property type="match status" value="1"/>
</dbReference>
<proteinExistence type="inferred from homology"/>
<dbReference type="Gene3D" id="3.40.430.10">
    <property type="entry name" value="Dihydrofolate Reductase, subunit A"/>
    <property type="match status" value="1"/>
</dbReference>
<comment type="function">
    <text evidence="7">Key enzyme in folate metabolism. Catalyzes an essential reaction for de novo glycine and purine synthesis, and for DNA precursor synthesis.</text>
</comment>
<comment type="pathway">
    <text evidence="1 7">Cofactor biosynthesis; tetrahydrofolate biosynthesis; 5,6,7,8-tetrahydrofolate from 7,8-dihydrofolate: step 1/1.</text>
</comment>
<dbReference type="PROSITE" id="PS51330">
    <property type="entry name" value="DHFR_2"/>
    <property type="match status" value="1"/>
</dbReference>
<dbReference type="CDD" id="cd00209">
    <property type="entry name" value="DHFR"/>
    <property type="match status" value="1"/>
</dbReference>
<dbReference type="InterPro" id="IPR017925">
    <property type="entry name" value="DHFR_CS"/>
</dbReference>
<protein>
    <recommendedName>
        <fullName evidence="3 7">Dihydrofolate reductase</fullName>
        <ecNumber evidence="3 7">1.5.1.3</ecNumber>
    </recommendedName>
</protein>
<evidence type="ECO:0000313" key="11">
    <source>
        <dbReference type="Proteomes" id="UP001595989"/>
    </source>
</evidence>
<evidence type="ECO:0000256" key="2">
    <source>
        <dbReference type="ARBA" id="ARBA00009539"/>
    </source>
</evidence>
<dbReference type="PROSITE" id="PS00075">
    <property type="entry name" value="DHFR_1"/>
    <property type="match status" value="1"/>
</dbReference>
<dbReference type="InterPro" id="IPR012259">
    <property type="entry name" value="DHFR"/>
</dbReference>
<reference evidence="11" key="1">
    <citation type="journal article" date="2019" name="Int. J. Syst. Evol. Microbiol.">
        <title>The Global Catalogue of Microorganisms (GCM) 10K type strain sequencing project: providing services to taxonomists for standard genome sequencing and annotation.</title>
        <authorList>
            <consortium name="The Broad Institute Genomics Platform"/>
            <consortium name="The Broad Institute Genome Sequencing Center for Infectious Disease"/>
            <person name="Wu L."/>
            <person name="Ma J."/>
        </authorList>
    </citation>
    <scope>NUCLEOTIDE SEQUENCE [LARGE SCALE GENOMIC DNA]</scope>
    <source>
        <strain evidence="11">CGMCC 4.7426</strain>
    </source>
</reference>
<keyword evidence="6 7" id="KW-0560">Oxidoreductase</keyword>
<keyword evidence="11" id="KW-1185">Reference proteome</keyword>
<keyword evidence="4 7" id="KW-0554">One-carbon metabolism</keyword>
<comment type="catalytic activity">
    <reaction evidence="7">
        <text>(6S)-5,6,7,8-tetrahydrofolate + NADP(+) = 7,8-dihydrofolate + NADPH + H(+)</text>
        <dbReference type="Rhea" id="RHEA:15009"/>
        <dbReference type="ChEBI" id="CHEBI:15378"/>
        <dbReference type="ChEBI" id="CHEBI:57451"/>
        <dbReference type="ChEBI" id="CHEBI:57453"/>
        <dbReference type="ChEBI" id="CHEBI:57783"/>
        <dbReference type="ChEBI" id="CHEBI:58349"/>
        <dbReference type="EC" id="1.5.1.3"/>
    </reaction>
</comment>
<name>A0ABV9DEV0_9BACI</name>
<dbReference type="RefSeq" id="WP_390293280.1">
    <property type="nucleotide sequence ID" value="NZ_JBHSFU010000003.1"/>
</dbReference>
<dbReference type="EMBL" id="JBHSFU010000003">
    <property type="protein sequence ID" value="MFC4557335.1"/>
    <property type="molecule type" value="Genomic_DNA"/>
</dbReference>
<dbReference type="SUPFAM" id="SSF53597">
    <property type="entry name" value="Dihydrofolate reductase-like"/>
    <property type="match status" value="1"/>
</dbReference>
<evidence type="ECO:0000313" key="10">
    <source>
        <dbReference type="EMBL" id="MFC4557335.1"/>
    </source>
</evidence>
<dbReference type="PANTHER" id="PTHR48069">
    <property type="entry name" value="DIHYDROFOLATE REDUCTASE"/>
    <property type="match status" value="1"/>
</dbReference>
<dbReference type="EC" id="1.5.1.3" evidence="3 7"/>
<evidence type="ECO:0000256" key="8">
    <source>
        <dbReference type="RuleBase" id="RU004474"/>
    </source>
</evidence>
<comment type="similarity">
    <text evidence="2 7 8">Belongs to the dihydrofolate reductase family.</text>
</comment>
<dbReference type="Proteomes" id="UP001595989">
    <property type="component" value="Unassembled WGS sequence"/>
</dbReference>
<dbReference type="GO" id="GO:0004146">
    <property type="term" value="F:dihydrofolate reductase activity"/>
    <property type="evidence" value="ECO:0007669"/>
    <property type="project" value="UniProtKB-EC"/>
</dbReference>
<dbReference type="PIRSF" id="PIRSF000194">
    <property type="entry name" value="DHFR"/>
    <property type="match status" value="1"/>
</dbReference>
<evidence type="ECO:0000256" key="4">
    <source>
        <dbReference type="ARBA" id="ARBA00022563"/>
    </source>
</evidence>